<dbReference type="OrthoDB" id="2677664at2"/>
<name>A0A0D7X0R7_9BACL</name>
<reference evidence="1 2" key="1">
    <citation type="submission" date="2014-11" db="EMBL/GenBank/DDBJ databases">
        <title>Draft Genome Sequences of Paenibacillus polymyxa NRRL B-30509 and Paenibacillus terrae NRRL B-30644, Strains from a Poultry Environment that Produce Tridecaptin A and Paenicidins.</title>
        <authorList>
            <person name="van Belkum M.J."/>
            <person name="Lohans C.T."/>
            <person name="Vederas J.C."/>
        </authorList>
    </citation>
    <scope>NUCLEOTIDE SEQUENCE [LARGE SCALE GENOMIC DNA]</scope>
    <source>
        <strain evidence="1 2">NRRL B-30644</strain>
    </source>
</reference>
<gene>
    <name evidence="1" type="ORF">QD47_16500</name>
</gene>
<sequence>MTRNLQYVPYGYEPPVETHKGTMIYYDTFEQITAGELDIFAETGAALSFKKLVLYPLHEETVRRMWKQPVRSYYKRVDDLGEWQREQALSAVVIESWEGKRKKYTPIEAAIRFLAEKYTPPLFLYMSPETANLCASYASFDEWIRNVRLVLSTEPLELHPKLAQYRNRWNTVVEAINRQSKVDKEHHEL</sequence>
<dbReference type="Proteomes" id="UP000032534">
    <property type="component" value="Unassembled WGS sequence"/>
</dbReference>
<dbReference type="EMBL" id="JTHP01000033">
    <property type="protein sequence ID" value="KJD44583.1"/>
    <property type="molecule type" value="Genomic_DNA"/>
</dbReference>
<evidence type="ECO:0000313" key="1">
    <source>
        <dbReference type="EMBL" id="KJD44583.1"/>
    </source>
</evidence>
<protein>
    <submittedName>
        <fullName evidence="1">Uncharacterized protein</fullName>
    </submittedName>
</protein>
<organism evidence="1 2">
    <name type="scientific">Paenibacillus terrae</name>
    <dbReference type="NCBI Taxonomy" id="159743"/>
    <lineage>
        <taxon>Bacteria</taxon>
        <taxon>Bacillati</taxon>
        <taxon>Bacillota</taxon>
        <taxon>Bacilli</taxon>
        <taxon>Bacillales</taxon>
        <taxon>Paenibacillaceae</taxon>
        <taxon>Paenibacillus</taxon>
    </lineage>
</organism>
<keyword evidence="2" id="KW-1185">Reference proteome</keyword>
<dbReference type="PATRIC" id="fig|159743.3.peg.3667"/>
<evidence type="ECO:0000313" key="2">
    <source>
        <dbReference type="Proteomes" id="UP000032534"/>
    </source>
</evidence>
<comment type="caution">
    <text evidence="1">The sequence shown here is derived from an EMBL/GenBank/DDBJ whole genome shotgun (WGS) entry which is preliminary data.</text>
</comment>
<dbReference type="AlphaFoldDB" id="A0A0D7X0R7"/>
<dbReference type="RefSeq" id="WP_044647171.1">
    <property type="nucleotide sequence ID" value="NZ_JTHP01000033.1"/>
</dbReference>
<proteinExistence type="predicted"/>
<accession>A0A0D7X0R7</accession>